<dbReference type="Pfam" id="PF00348">
    <property type="entry name" value="polyprenyl_synt"/>
    <property type="match status" value="1"/>
</dbReference>
<dbReference type="InterPro" id="IPR033749">
    <property type="entry name" value="Polyprenyl_synt_CS"/>
</dbReference>
<dbReference type="Proteomes" id="UP001079657">
    <property type="component" value="Unassembled WGS sequence"/>
</dbReference>
<reference evidence="7" key="1">
    <citation type="submission" date="2022-12" db="EMBL/GenBank/DDBJ databases">
        <authorList>
            <person name="Wang J."/>
        </authorList>
    </citation>
    <scope>NUCLEOTIDE SEQUENCE</scope>
    <source>
        <strain evidence="7">HY-42-06</strain>
    </source>
</reference>
<dbReference type="PANTHER" id="PTHR12001:SF69">
    <property type="entry name" value="ALL TRANS-POLYPRENYL-DIPHOSPHATE SYNTHASE PDSS1"/>
    <property type="match status" value="1"/>
</dbReference>
<dbReference type="SUPFAM" id="SSF48576">
    <property type="entry name" value="Terpenoid synthases"/>
    <property type="match status" value="1"/>
</dbReference>
<dbReference type="CDD" id="cd00685">
    <property type="entry name" value="Trans_IPPS_HT"/>
    <property type="match status" value="1"/>
</dbReference>
<keyword evidence="5" id="KW-0460">Magnesium</keyword>
<dbReference type="EMBL" id="JAPQES010000008">
    <property type="protein sequence ID" value="MCY6372665.1"/>
    <property type="molecule type" value="Genomic_DNA"/>
</dbReference>
<comment type="cofactor">
    <cofactor evidence="1">
        <name>Mg(2+)</name>
        <dbReference type="ChEBI" id="CHEBI:18420"/>
    </cofactor>
</comment>
<organism evidence="7 8">
    <name type="scientific">Clostridium ganghwense</name>
    <dbReference type="NCBI Taxonomy" id="312089"/>
    <lineage>
        <taxon>Bacteria</taxon>
        <taxon>Bacillati</taxon>
        <taxon>Bacillota</taxon>
        <taxon>Clostridia</taxon>
        <taxon>Eubacteriales</taxon>
        <taxon>Clostridiaceae</taxon>
        <taxon>Clostridium</taxon>
    </lineage>
</organism>
<protein>
    <submittedName>
        <fullName evidence="7">Polyprenyl synthetase family protein</fullName>
    </submittedName>
</protein>
<accession>A0ABT4CUD1</accession>
<evidence type="ECO:0000256" key="4">
    <source>
        <dbReference type="ARBA" id="ARBA00022723"/>
    </source>
</evidence>
<gene>
    <name evidence="7" type="ORF">OXH55_18825</name>
</gene>
<dbReference type="RefSeq" id="WP_268051709.1">
    <property type="nucleotide sequence ID" value="NZ_JAPQES010000008.1"/>
</dbReference>
<evidence type="ECO:0000313" key="7">
    <source>
        <dbReference type="EMBL" id="MCY6372665.1"/>
    </source>
</evidence>
<sequence>MSNFWIDYPQVLEELTTVKSIIKKNIKTSEKHFEESIAPFVEQGGKMLRPAFLLLAAKFGEYDEKKMYNLAATIEMLHLATLVHDDIIDDSEMRRGVETIQSKYGKEYAVYVGDFLLCQSVNMISKYDYKMDKMRKISKAIRNICMGEIRQYHFRYIRKVDIRKYIRIISAKTAALFVLSFSIGAEEAGCNESIVRLFGRIGYNIGMAFQVIDDLLDYTGDTEKLGKSAQMDLKQGYYTLPIIFALEEDKNREIANILEKESFDDDDVKKIISLIKKYGGIEKTKKVADRYTKRAFENIDKLPDCESKDILKQIVEKLIHRNY</sequence>
<dbReference type="InterPro" id="IPR008949">
    <property type="entry name" value="Isoprenoid_synthase_dom_sf"/>
</dbReference>
<proteinExistence type="inferred from homology"/>
<keyword evidence="4" id="KW-0479">Metal-binding</keyword>
<evidence type="ECO:0000256" key="5">
    <source>
        <dbReference type="ARBA" id="ARBA00022842"/>
    </source>
</evidence>
<dbReference type="InterPro" id="IPR000092">
    <property type="entry name" value="Polyprenyl_synt"/>
</dbReference>
<comment type="similarity">
    <text evidence="2 6">Belongs to the FPP/GGPP synthase family.</text>
</comment>
<dbReference type="PANTHER" id="PTHR12001">
    <property type="entry name" value="GERANYLGERANYL PYROPHOSPHATE SYNTHASE"/>
    <property type="match status" value="1"/>
</dbReference>
<evidence type="ECO:0000256" key="2">
    <source>
        <dbReference type="ARBA" id="ARBA00006706"/>
    </source>
</evidence>
<dbReference type="Gene3D" id="1.10.600.10">
    <property type="entry name" value="Farnesyl Diphosphate Synthase"/>
    <property type="match status" value="1"/>
</dbReference>
<dbReference type="PROSITE" id="PS00444">
    <property type="entry name" value="POLYPRENYL_SYNTHASE_2"/>
    <property type="match status" value="1"/>
</dbReference>
<name>A0ABT4CUD1_9CLOT</name>
<comment type="caution">
    <text evidence="7">The sequence shown here is derived from an EMBL/GenBank/DDBJ whole genome shotgun (WGS) entry which is preliminary data.</text>
</comment>
<evidence type="ECO:0000256" key="1">
    <source>
        <dbReference type="ARBA" id="ARBA00001946"/>
    </source>
</evidence>
<dbReference type="SFLD" id="SFLDS00005">
    <property type="entry name" value="Isoprenoid_Synthase_Type_I"/>
    <property type="match status" value="1"/>
</dbReference>
<evidence type="ECO:0000256" key="3">
    <source>
        <dbReference type="ARBA" id="ARBA00022679"/>
    </source>
</evidence>
<evidence type="ECO:0000313" key="8">
    <source>
        <dbReference type="Proteomes" id="UP001079657"/>
    </source>
</evidence>
<evidence type="ECO:0000256" key="6">
    <source>
        <dbReference type="RuleBase" id="RU004466"/>
    </source>
</evidence>
<keyword evidence="3 6" id="KW-0808">Transferase</keyword>
<keyword evidence="8" id="KW-1185">Reference proteome</keyword>
<dbReference type="PROSITE" id="PS00723">
    <property type="entry name" value="POLYPRENYL_SYNTHASE_1"/>
    <property type="match status" value="1"/>
</dbReference>